<feature type="compositionally biased region" description="Low complexity" evidence="1">
    <location>
        <begin position="328"/>
        <end position="351"/>
    </location>
</feature>
<dbReference type="Proteomes" id="UP000046392">
    <property type="component" value="Unplaced"/>
</dbReference>
<evidence type="ECO:0000259" key="2">
    <source>
        <dbReference type="Pfam" id="PF12210"/>
    </source>
</evidence>
<dbReference type="PANTHER" id="PTHR46275">
    <property type="entry name" value="HEPATOCYTE GROWTH FACTOR-REGULATED TYROSINE KINASE SUBSTRATE"/>
    <property type="match status" value="1"/>
</dbReference>
<accession>A0A0N5BC80</accession>
<feature type="region of interest" description="Disordered" evidence="1">
    <location>
        <begin position="314"/>
        <end position="385"/>
    </location>
</feature>
<dbReference type="GO" id="GO:0031623">
    <property type="term" value="P:receptor internalization"/>
    <property type="evidence" value="ECO:0007669"/>
    <property type="project" value="TreeGrafter"/>
</dbReference>
<dbReference type="AlphaFoldDB" id="A0A0N5BC80"/>
<dbReference type="PANTHER" id="PTHR46275:SF1">
    <property type="entry name" value="HEPATOCYTE GROWTH FACTOR-REGULATED TYROSINE KINASE SUBSTRATE"/>
    <property type="match status" value="1"/>
</dbReference>
<dbReference type="STRING" id="174720.A0A0N5BC80"/>
<feature type="domain" description="Hepatocyte growth factor-regulated tyrosine kinase substrate helical" evidence="2">
    <location>
        <begin position="77"/>
        <end position="166"/>
    </location>
</feature>
<dbReference type="GO" id="GO:0032456">
    <property type="term" value="P:endocytic recycling"/>
    <property type="evidence" value="ECO:0007669"/>
    <property type="project" value="TreeGrafter"/>
</dbReference>
<feature type="compositionally biased region" description="Polar residues" evidence="1">
    <location>
        <begin position="355"/>
        <end position="372"/>
    </location>
</feature>
<proteinExistence type="predicted"/>
<feature type="region of interest" description="Disordered" evidence="1">
    <location>
        <begin position="158"/>
        <end position="296"/>
    </location>
</feature>
<feature type="compositionally biased region" description="Polar residues" evidence="1">
    <location>
        <begin position="205"/>
        <end position="223"/>
    </location>
</feature>
<dbReference type="Pfam" id="PF12210">
    <property type="entry name" value="Hrs_helical"/>
    <property type="match status" value="1"/>
</dbReference>
<dbReference type="GO" id="GO:0005769">
    <property type="term" value="C:early endosome"/>
    <property type="evidence" value="ECO:0007669"/>
    <property type="project" value="TreeGrafter"/>
</dbReference>
<dbReference type="WBParaSite" id="SPAL_0000362700.1">
    <property type="protein sequence ID" value="SPAL_0000362700.1"/>
    <property type="gene ID" value="SPAL_0000362700"/>
</dbReference>
<feature type="compositionally biased region" description="Basic and acidic residues" evidence="1">
    <location>
        <begin position="158"/>
        <end position="174"/>
    </location>
</feature>
<dbReference type="InterPro" id="IPR024641">
    <property type="entry name" value="HRS_helical"/>
</dbReference>
<name>A0A0N5BC80_STREA</name>
<evidence type="ECO:0000256" key="1">
    <source>
        <dbReference type="SAM" id="MobiDB-lite"/>
    </source>
</evidence>
<evidence type="ECO:0000313" key="4">
    <source>
        <dbReference type="WBParaSite" id="SPAL_0000362700.1"/>
    </source>
</evidence>
<evidence type="ECO:0000313" key="3">
    <source>
        <dbReference type="Proteomes" id="UP000046392"/>
    </source>
</evidence>
<feature type="compositionally biased region" description="Low complexity" evidence="1">
    <location>
        <begin position="248"/>
        <end position="260"/>
    </location>
</feature>
<reference evidence="4" key="1">
    <citation type="submission" date="2017-02" db="UniProtKB">
        <authorList>
            <consortium name="WormBaseParasite"/>
        </authorList>
    </citation>
    <scope>IDENTIFICATION</scope>
</reference>
<feature type="compositionally biased region" description="Low complexity" evidence="1">
    <location>
        <begin position="272"/>
        <end position="296"/>
    </location>
</feature>
<keyword evidence="3" id="KW-1185">Reference proteome</keyword>
<dbReference type="Gene3D" id="1.20.5.1940">
    <property type="match status" value="1"/>
</dbReference>
<dbReference type="GO" id="GO:0043130">
    <property type="term" value="F:ubiquitin binding"/>
    <property type="evidence" value="ECO:0007669"/>
    <property type="project" value="TreeGrafter"/>
</dbReference>
<protein>
    <submittedName>
        <fullName evidence="4">Hrs_helical domain-containing protein</fullName>
    </submittedName>
</protein>
<sequence>MDNNYIPRNGPSDIFYPGLGNLGNEQYTIPHATAPPCSEFSYNSASEFGDRKVCDDESEKKWPLVSEEEKRKEFNDFVNSLRDQVNAFINRLMTAKNRNRSVTADPTIQKLFLQISESLTELLNRKDKLEADREYYEEHQDKISLIYEARQAINSLRDEHRREEAARRQVEHMRRQQRMTSKLVELRKQKESFVHQHRQAALQRFQETSTSNRNSFHQQQQPGLYQPHPYPPMGPIPGQQVPYNVMAPQQQQPLGGRQQPAYPQLQNNEGIPSYGQQSYQQPPHPEQMPYYGGQYPQYGNIPHQMYSHPQQMPTQYNQYAPQQPPVPQVQAPYNNPPMGNQQQQQHPVPHQQHPESQTHGGVPENNQNSSKPSEAVIVDDLISFD</sequence>
<feature type="compositionally biased region" description="Basic and acidic residues" evidence="1">
    <location>
        <begin position="184"/>
        <end position="194"/>
    </location>
</feature>
<dbReference type="InterPro" id="IPR017073">
    <property type="entry name" value="HGS/VPS27"/>
</dbReference>
<organism evidence="3 4">
    <name type="scientific">Strongyloides papillosus</name>
    <name type="common">Intestinal threadworm</name>
    <dbReference type="NCBI Taxonomy" id="174720"/>
    <lineage>
        <taxon>Eukaryota</taxon>
        <taxon>Metazoa</taxon>
        <taxon>Ecdysozoa</taxon>
        <taxon>Nematoda</taxon>
        <taxon>Chromadorea</taxon>
        <taxon>Rhabditida</taxon>
        <taxon>Tylenchina</taxon>
        <taxon>Panagrolaimomorpha</taxon>
        <taxon>Strongyloidoidea</taxon>
        <taxon>Strongyloididae</taxon>
        <taxon>Strongyloides</taxon>
    </lineage>
</organism>